<evidence type="ECO:0000259" key="6">
    <source>
        <dbReference type="SMART" id="SM00014"/>
    </source>
</evidence>
<dbReference type="Proteomes" id="UP000663292">
    <property type="component" value="Chromosome"/>
</dbReference>
<feature type="domain" description="Phosphatidic acid phosphatase type 2/haloperoxidase" evidence="6">
    <location>
        <begin position="144"/>
        <end position="267"/>
    </location>
</feature>
<feature type="transmembrane region" description="Helical" evidence="5">
    <location>
        <begin position="12"/>
        <end position="42"/>
    </location>
</feature>
<feature type="transmembrane region" description="Helical" evidence="5">
    <location>
        <begin position="147"/>
        <end position="166"/>
    </location>
</feature>
<dbReference type="SUPFAM" id="SSF48317">
    <property type="entry name" value="Acid phosphatase/Vanadium-dependent haloperoxidase"/>
    <property type="match status" value="1"/>
</dbReference>
<dbReference type="SMART" id="SM00014">
    <property type="entry name" value="acidPPc"/>
    <property type="match status" value="1"/>
</dbReference>
<organism evidence="7 8">
    <name type="scientific">Halapricum desulfuricans</name>
    <dbReference type="NCBI Taxonomy" id="2841257"/>
    <lineage>
        <taxon>Archaea</taxon>
        <taxon>Methanobacteriati</taxon>
        <taxon>Methanobacteriota</taxon>
        <taxon>Stenosarchaea group</taxon>
        <taxon>Halobacteria</taxon>
        <taxon>Halobacteriales</taxon>
        <taxon>Haloarculaceae</taxon>
        <taxon>Halapricum</taxon>
    </lineage>
</organism>
<dbReference type="InterPro" id="IPR036938">
    <property type="entry name" value="PAP2/HPO_sf"/>
</dbReference>
<feature type="transmembrane region" description="Helical" evidence="5">
    <location>
        <begin position="112"/>
        <end position="135"/>
    </location>
</feature>
<dbReference type="CDD" id="cd03386">
    <property type="entry name" value="PAP2_Aur1_like"/>
    <property type="match status" value="1"/>
</dbReference>
<dbReference type="PANTHER" id="PTHR31310">
    <property type="match status" value="1"/>
</dbReference>
<dbReference type="PANTHER" id="PTHR31310:SF7">
    <property type="entry name" value="PA-PHOSPHATASE RELATED-FAMILY PROTEIN DDB_G0268928"/>
    <property type="match status" value="1"/>
</dbReference>
<evidence type="ECO:0000313" key="8">
    <source>
        <dbReference type="Proteomes" id="UP000663292"/>
    </source>
</evidence>
<evidence type="ECO:0000256" key="3">
    <source>
        <dbReference type="ARBA" id="ARBA00022989"/>
    </source>
</evidence>
<feature type="transmembrane region" description="Helical" evidence="5">
    <location>
        <begin position="225"/>
        <end position="246"/>
    </location>
</feature>
<evidence type="ECO:0000256" key="5">
    <source>
        <dbReference type="SAM" id="Phobius"/>
    </source>
</evidence>
<keyword evidence="3 5" id="KW-1133">Transmembrane helix</keyword>
<sequence length="301" mass="33496">MVLDDPSTAILIAIVVRIIAVTAVLLGISLVAIVGVAQLRAVARRGIGRQIRRALPYFVFLGIVLGSMATLRSVGSELSWRVGYELSSLIYEIEGGTVVLAVQSLPIPRAGLLFPVVYVFGYVYLLSFPFLAYLLSTDLRPFRTLSLAYAFNYVVGVILYIAFIAYGPRNYYNLGAVEVLYNVWPESQLLTSMVNTNTNVFPSLHSSVSTTIAIMAVKTRDRYPLWTPIAVVLAALVCLSTMYLAIHWATDVVAGIALAFLSVWFAERYYDQYVDLMERSRDRTLEVAGRIRNRIADYRAE</sequence>
<comment type="subcellular location">
    <subcellularLocation>
        <location evidence="1">Membrane</location>
        <topology evidence="1">Multi-pass membrane protein</topology>
    </subcellularLocation>
</comment>
<dbReference type="GO" id="GO:0016020">
    <property type="term" value="C:membrane"/>
    <property type="evidence" value="ECO:0007669"/>
    <property type="project" value="UniProtKB-SubCell"/>
</dbReference>
<proteinExistence type="predicted"/>
<dbReference type="Pfam" id="PF14378">
    <property type="entry name" value="PAP2_3"/>
    <property type="match status" value="1"/>
</dbReference>
<dbReference type="Gene3D" id="1.20.144.10">
    <property type="entry name" value="Phosphatidic acid phosphatase type 2/haloperoxidase"/>
    <property type="match status" value="1"/>
</dbReference>
<keyword evidence="2 5" id="KW-0812">Transmembrane</keyword>
<evidence type="ECO:0000256" key="4">
    <source>
        <dbReference type="ARBA" id="ARBA00023136"/>
    </source>
</evidence>
<dbReference type="AlphaFoldDB" id="A0A897NR80"/>
<dbReference type="InterPro" id="IPR000326">
    <property type="entry name" value="PAP2/HPO"/>
</dbReference>
<reference evidence="7 8" key="1">
    <citation type="submission" date="2020-11" db="EMBL/GenBank/DDBJ databases">
        <title>Carbohydrate-dependent, anaerobic sulfur respiration: A novel catabolism in halophilic archaea.</title>
        <authorList>
            <person name="Sorokin D.Y."/>
            <person name="Messina E."/>
            <person name="Smedile F."/>
            <person name="La Cono V."/>
            <person name="Hallsworth J.E."/>
            <person name="Yakimov M.M."/>
        </authorList>
    </citation>
    <scope>NUCLEOTIDE SEQUENCE [LARGE SCALE GENOMIC DNA]</scope>
    <source>
        <strain evidence="7 8">HSR-Est</strain>
    </source>
</reference>
<name>A0A897NR80_9EURY</name>
<accession>A0A897NR80</accession>
<protein>
    <submittedName>
        <fullName evidence="7">Membrane-associated phospholipid phosphatase</fullName>
    </submittedName>
</protein>
<dbReference type="EMBL" id="CP064791">
    <property type="protein sequence ID" value="QSG15307.1"/>
    <property type="molecule type" value="Genomic_DNA"/>
</dbReference>
<evidence type="ECO:0000313" key="7">
    <source>
        <dbReference type="EMBL" id="QSG15307.1"/>
    </source>
</evidence>
<evidence type="ECO:0000256" key="1">
    <source>
        <dbReference type="ARBA" id="ARBA00004141"/>
    </source>
</evidence>
<dbReference type="InterPro" id="IPR026841">
    <property type="entry name" value="Aur1/Ipt1"/>
</dbReference>
<dbReference type="InterPro" id="IPR052185">
    <property type="entry name" value="IPC_Synthase-Related"/>
</dbReference>
<feature type="transmembrane region" description="Helical" evidence="5">
    <location>
        <begin position="54"/>
        <end position="74"/>
    </location>
</feature>
<keyword evidence="4 5" id="KW-0472">Membrane</keyword>
<gene>
    <name evidence="7" type="primary">pgpB2</name>
    <name evidence="7" type="ORF">HSEST_1786</name>
</gene>
<keyword evidence="8" id="KW-1185">Reference proteome</keyword>
<evidence type="ECO:0000256" key="2">
    <source>
        <dbReference type="ARBA" id="ARBA00022692"/>
    </source>
</evidence>